<dbReference type="PANTHER" id="PTHR12789:SF0">
    <property type="entry name" value="DENSITY-REGULATED PROTEIN"/>
    <property type="match status" value="1"/>
</dbReference>
<comment type="similarity">
    <text evidence="1 4 5">Belongs to the SUI1 family.</text>
</comment>
<dbReference type="EMBL" id="RKLV01000002">
    <property type="protein sequence ID" value="MCX2818134.1"/>
    <property type="molecule type" value="Genomic_DNA"/>
</dbReference>
<dbReference type="GO" id="GO:0003743">
    <property type="term" value="F:translation initiation factor activity"/>
    <property type="evidence" value="ECO:0007669"/>
    <property type="project" value="UniProtKB-UniRule"/>
</dbReference>
<feature type="domain" description="SUI1" evidence="6">
    <location>
        <begin position="27"/>
        <end position="93"/>
    </location>
</feature>
<dbReference type="InterPro" id="IPR050318">
    <property type="entry name" value="DENR/SUI1_TIF"/>
</dbReference>
<dbReference type="HAMAP" id="MF_00604">
    <property type="entry name" value="SUI1"/>
    <property type="match status" value="1"/>
</dbReference>
<comment type="caution">
    <text evidence="7">The sequence shown here is derived from an EMBL/GenBank/DDBJ whole genome shotgun (WGS) entry which is preliminary data.</text>
</comment>
<evidence type="ECO:0000256" key="5">
    <source>
        <dbReference type="PIRNR" id="PIRNR037511"/>
    </source>
</evidence>
<dbReference type="PIRSF" id="PIRSF037511">
    <property type="entry name" value="Transl_init_SUI1_pro"/>
    <property type="match status" value="1"/>
</dbReference>
<dbReference type="PROSITE" id="PS50296">
    <property type="entry name" value="SUI1"/>
    <property type="match status" value="1"/>
</dbReference>
<dbReference type="RefSeq" id="WP_266085813.1">
    <property type="nucleotide sequence ID" value="NZ_RKLV01000002.1"/>
</dbReference>
<dbReference type="CDD" id="cd11567">
    <property type="entry name" value="YciH_like"/>
    <property type="match status" value="1"/>
</dbReference>
<proteinExistence type="inferred from homology"/>
<evidence type="ECO:0000313" key="8">
    <source>
        <dbReference type="Proteomes" id="UP001149411"/>
    </source>
</evidence>
<dbReference type="AlphaFoldDB" id="A0A9Q4GFG7"/>
<dbReference type="InterPro" id="IPR001950">
    <property type="entry name" value="SUI1"/>
</dbReference>
<dbReference type="Proteomes" id="UP001149411">
    <property type="component" value="Unassembled WGS sequence"/>
</dbReference>
<dbReference type="NCBIfam" id="NF002096">
    <property type="entry name" value="PRK00939.1"/>
    <property type="match status" value="1"/>
</dbReference>
<keyword evidence="2 4" id="KW-0810">Translation regulation</keyword>
<dbReference type="InterPro" id="IPR036877">
    <property type="entry name" value="SUI1_dom_sf"/>
</dbReference>
<keyword evidence="8" id="KW-1185">Reference proteome</keyword>
<dbReference type="PANTHER" id="PTHR12789">
    <property type="entry name" value="DENSITY-REGULATED PROTEIN HOMOLOG"/>
    <property type="match status" value="1"/>
</dbReference>
<evidence type="ECO:0000259" key="6">
    <source>
        <dbReference type="PROSITE" id="PS50296"/>
    </source>
</evidence>
<keyword evidence="3 4" id="KW-0648">Protein biosynthesis</keyword>
<evidence type="ECO:0000256" key="3">
    <source>
        <dbReference type="ARBA" id="ARBA00022917"/>
    </source>
</evidence>
<evidence type="ECO:0000256" key="4">
    <source>
        <dbReference type="HAMAP-Rule" id="MF_00604"/>
    </source>
</evidence>
<name>A0A9Q4GFG7_9EURY</name>
<evidence type="ECO:0000256" key="1">
    <source>
        <dbReference type="ARBA" id="ARBA00005422"/>
    </source>
</evidence>
<accession>A0A9Q4GFG7</accession>
<dbReference type="NCBIfam" id="TIGR01158">
    <property type="entry name" value="SUI1_rel"/>
    <property type="match status" value="1"/>
</dbReference>
<protein>
    <recommendedName>
        <fullName evidence="4 5">Protein translation factor SUI1 homolog</fullName>
    </recommendedName>
</protein>
<reference evidence="7" key="1">
    <citation type="submission" date="2022-09" db="EMBL/GenBank/DDBJ databases">
        <title>Haloadaptaus new haloarchaeum isolated from saline soil.</title>
        <authorList>
            <person name="Duran-Viseras A."/>
            <person name="Sanchez-Porro C."/>
            <person name="Ventosa A."/>
        </authorList>
    </citation>
    <scope>NUCLEOTIDE SEQUENCE</scope>
    <source>
        <strain evidence="7">F3-133</strain>
    </source>
</reference>
<organism evidence="7 8">
    <name type="scientific">Halorutilus salinus</name>
    <dbReference type="NCBI Taxonomy" id="2487751"/>
    <lineage>
        <taxon>Archaea</taxon>
        <taxon>Methanobacteriati</taxon>
        <taxon>Methanobacteriota</taxon>
        <taxon>Stenosarchaea group</taxon>
        <taxon>Halobacteria</taxon>
        <taxon>Halorutilales</taxon>
        <taxon>Halorutilaceae</taxon>
        <taxon>Halorutilus</taxon>
    </lineage>
</organism>
<dbReference type="GO" id="GO:0001731">
    <property type="term" value="P:formation of translation preinitiation complex"/>
    <property type="evidence" value="ECO:0007669"/>
    <property type="project" value="UniProtKB-UniRule"/>
</dbReference>
<dbReference type="Gene3D" id="3.30.780.10">
    <property type="entry name" value="SUI1-like domain"/>
    <property type="match status" value="1"/>
</dbReference>
<evidence type="ECO:0000313" key="7">
    <source>
        <dbReference type="EMBL" id="MCX2818134.1"/>
    </source>
</evidence>
<dbReference type="GO" id="GO:0006417">
    <property type="term" value="P:regulation of translation"/>
    <property type="evidence" value="ECO:0007669"/>
    <property type="project" value="UniProtKB-UniRule"/>
</dbReference>
<evidence type="ECO:0000256" key="2">
    <source>
        <dbReference type="ARBA" id="ARBA00022845"/>
    </source>
</evidence>
<dbReference type="FunFam" id="3.30.780.10:FF:000006">
    <property type="entry name" value="Protein translation factor SUI1 homolog"/>
    <property type="match status" value="1"/>
</dbReference>
<sequence length="97" mass="10568">MPEVCATCGLPEDLCICEDVAKESQSIKIRIEERRYGKEVTVVEGFDPDDIDVSEIATKLKKKLACGGTAEDGRVELQGNHQGRVGDILEDEGFNVG</sequence>
<dbReference type="GO" id="GO:0003729">
    <property type="term" value="F:mRNA binding"/>
    <property type="evidence" value="ECO:0007669"/>
    <property type="project" value="TreeGrafter"/>
</dbReference>
<gene>
    <name evidence="7" type="primary">yciH</name>
    <name evidence="7" type="ORF">EGH25_02030</name>
</gene>
<dbReference type="GO" id="GO:0002188">
    <property type="term" value="P:translation reinitiation"/>
    <property type="evidence" value="ECO:0007669"/>
    <property type="project" value="UniProtKB-UniRule"/>
</dbReference>
<dbReference type="InterPro" id="IPR022851">
    <property type="entry name" value="SUI1_arc"/>
</dbReference>
<dbReference type="InterPro" id="IPR005872">
    <property type="entry name" value="SUI1_arc_bac"/>
</dbReference>
<dbReference type="SUPFAM" id="SSF55159">
    <property type="entry name" value="eIF1-like"/>
    <property type="match status" value="1"/>
</dbReference>
<dbReference type="Pfam" id="PF01253">
    <property type="entry name" value="SUI1"/>
    <property type="match status" value="1"/>
</dbReference>